<feature type="region of interest" description="Disordered" evidence="1">
    <location>
        <begin position="252"/>
        <end position="273"/>
    </location>
</feature>
<dbReference type="InParanoid" id="G0M7E5"/>
<dbReference type="EMBL" id="GL379786">
    <property type="protein sequence ID" value="EGT30114.1"/>
    <property type="molecule type" value="Genomic_DNA"/>
</dbReference>
<evidence type="ECO:0000259" key="2">
    <source>
        <dbReference type="PROSITE" id="PS50097"/>
    </source>
</evidence>
<dbReference type="STRING" id="135651.G0M7E5"/>
<feature type="compositionally biased region" description="Polar residues" evidence="1">
    <location>
        <begin position="310"/>
        <end position="328"/>
    </location>
</feature>
<evidence type="ECO:0000313" key="4">
    <source>
        <dbReference type="Proteomes" id="UP000008068"/>
    </source>
</evidence>
<accession>G0M7E5</accession>
<dbReference type="PANTHER" id="PTHR22743">
    <property type="entry name" value="MEPRIN/TRAF-LIKE MATH FAMILY-C.ELEGANS"/>
    <property type="match status" value="1"/>
</dbReference>
<feature type="compositionally biased region" description="Basic residues" evidence="1">
    <location>
        <begin position="1"/>
        <end position="13"/>
    </location>
</feature>
<feature type="domain" description="BTB" evidence="2">
    <location>
        <begin position="32"/>
        <end position="89"/>
    </location>
</feature>
<dbReference type="InterPro" id="IPR011333">
    <property type="entry name" value="SKP1/BTB/POZ_sf"/>
</dbReference>
<dbReference type="PANTHER" id="PTHR22743:SF165">
    <property type="entry name" value="BTB AND MATH DOMAIN CONTAINING-RELATED"/>
    <property type="match status" value="1"/>
</dbReference>
<evidence type="ECO:0000313" key="3">
    <source>
        <dbReference type="EMBL" id="EGT30114.1"/>
    </source>
</evidence>
<dbReference type="SUPFAM" id="SSF54695">
    <property type="entry name" value="POZ domain"/>
    <property type="match status" value="1"/>
</dbReference>
<feature type="region of interest" description="Disordered" evidence="1">
    <location>
        <begin position="1"/>
        <end position="24"/>
    </location>
</feature>
<dbReference type="HOGENOM" id="CLU_410626_0_0_1"/>
<protein>
    <recommendedName>
        <fullName evidence="2">BTB domain-containing protein</fullName>
    </recommendedName>
</protein>
<name>G0M7E5_CAEBE</name>
<dbReference type="OrthoDB" id="10027872at2759"/>
<dbReference type="InterPro" id="IPR052664">
    <property type="entry name" value="BTB-MATH_domain_protein"/>
</dbReference>
<dbReference type="Proteomes" id="UP000008068">
    <property type="component" value="Unassembled WGS sequence"/>
</dbReference>
<reference evidence="4" key="1">
    <citation type="submission" date="2011-07" db="EMBL/GenBank/DDBJ databases">
        <authorList>
            <consortium name="Caenorhabditis brenneri Sequencing and Analysis Consortium"/>
            <person name="Wilson R.K."/>
        </authorList>
    </citation>
    <scope>NUCLEOTIDE SEQUENCE [LARGE SCALE GENOMIC DNA]</scope>
    <source>
        <strain evidence="4">PB2801</strain>
    </source>
</reference>
<dbReference type="Gene3D" id="3.30.710.10">
    <property type="entry name" value="Potassium Channel Kv1.1, Chain A"/>
    <property type="match status" value="1"/>
</dbReference>
<dbReference type="SMART" id="SM00225">
    <property type="entry name" value="BTB"/>
    <property type="match status" value="1"/>
</dbReference>
<dbReference type="InterPro" id="IPR000210">
    <property type="entry name" value="BTB/POZ_dom"/>
</dbReference>
<dbReference type="Pfam" id="PF00651">
    <property type="entry name" value="BTB"/>
    <property type="match status" value="1"/>
</dbReference>
<feature type="compositionally biased region" description="Polar residues" evidence="1">
    <location>
        <begin position="252"/>
        <end position="271"/>
    </location>
</feature>
<proteinExistence type="predicted"/>
<evidence type="ECO:0000256" key="1">
    <source>
        <dbReference type="SAM" id="MobiDB-lite"/>
    </source>
</evidence>
<keyword evidence="4" id="KW-1185">Reference proteome</keyword>
<dbReference type="PROSITE" id="PS50097">
    <property type="entry name" value="BTB"/>
    <property type="match status" value="1"/>
</dbReference>
<dbReference type="AlphaFoldDB" id="G0M7E5"/>
<gene>
    <name evidence="3" type="ORF">CAEBREN_22374</name>
</gene>
<sequence length="669" mass="75868">MAAQPPRRRRRHQPPPENVELNPFENPNPIFSNVIIKAEETTFYCIKQHLARHSKYFESMFFDGFEEKDRNEVTLENVPAIIFDLFLKLTNGIGIVTDELVEGLLELGDYIDSAVPTRRAEEFLIRDSSKTTKEKLFFANEFNLEALMAHILSTVTNLDELNQLVPANEIDSLHSMGKAHILKKMYSLVGLGGNQAGGQERERAPQPEIAPQVPIEGGMEIGIVNGQHQPLEAHEAMQLAWESVAQSIQPNLAQAESAKAQPTQQTATPKSDLQKRCDEIFAEFYRRHPNARKRGESTPSETPAVKRVAVTQNGDGQTSTESSISGKQDINRSKEGMKEKQFLNENNPPSQDTIEELVFYLWDATRRSSSFLKLHDVCKTYQEDENASSSTKLLEEEIGLHGQVNDQKKIEEYLSEDQSFCLGQRDPKPIFEFLGSICEVCAIQVFTFSVSDLTELFLIWRQKYTQHPIRFSYMEKRMGEVLSNLKMTITSNMDLAVKVMMLTSLEVDERFKKRANTSHHKLSESYLGISSSSLDHSKVNSLMALGALRRAMMSINEYVFRPFVVLVETEMSSTSETKEVDVKSIEFAIRHFLLSIKKHIGERGTFDLKYPVGLVYISLTYFIGGLKCPSLQDIFQELLREKEIYDAMEMVVPSEVCSDGLLKLFSACK</sequence>
<feature type="region of interest" description="Disordered" evidence="1">
    <location>
        <begin position="285"/>
        <end position="330"/>
    </location>
</feature>
<dbReference type="CDD" id="cd18186">
    <property type="entry name" value="BTB_POZ_ZBTB_KLHL-like"/>
    <property type="match status" value="1"/>
</dbReference>
<organism evidence="4">
    <name type="scientific">Caenorhabditis brenneri</name>
    <name type="common">Nematode worm</name>
    <dbReference type="NCBI Taxonomy" id="135651"/>
    <lineage>
        <taxon>Eukaryota</taxon>
        <taxon>Metazoa</taxon>
        <taxon>Ecdysozoa</taxon>
        <taxon>Nematoda</taxon>
        <taxon>Chromadorea</taxon>
        <taxon>Rhabditida</taxon>
        <taxon>Rhabditina</taxon>
        <taxon>Rhabditomorpha</taxon>
        <taxon>Rhabditoidea</taxon>
        <taxon>Rhabditidae</taxon>
        <taxon>Peloderinae</taxon>
        <taxon>Caenorhabditis</taxon>
    </lineage>
</organism>